<dbReference type="Pfam" id="PF01370">
    <property type="entry name" value="Epimerase"/>
    <property type="match status" value="1"/>
</dbReference>
<dbReference type="InterPro" id="IPR001509">
    <property type="entry name" value="Epimerase_deHydtase"/>
</dbReference>
<dbReference type="InterPro" id="IPR051783">
    <property type="entry name" value="NAD(P)-dependent_oxidoreduct"/>
</dbReference>
<protein>
    <submittedName>
        <fullName evidence="3">NAD-dependent epimerase/dehydratase family protein</fullName>
    </submittedName>
</protein>
<gene>
    <name evidence="3" type="ORF">R3P96_21450</name>
</gene>
<evidence type="ECO:0000259" key="2">
    <source>
        <dbReference type="Pfam" id="PF01370"/>
    </source>
</evidence>
<evidence type="ECO:0000313" key="3">
    <source>
        <dbReference type="EMBL" id="MDV6263913.1"/>
    </source>
</evidence>
<feature type="domain" description="NAD-dependent epimerase/dehydratase" evidence="2">
    <location>
        <begin position="4"/>
        <end position="213"/>
    </location>
</feature>
<keyword evidence="4" id="KW-1185">Reference proteome</keyword>
<evidence type="ECO:0000313" key="4">
    <source>
        <dbReference type="Proteomes" id="UP001185755"/>
    </source>
</evidence>
<dbReference type="PANTHER" id="PTHR48079:SF6">
    <property type="entry name" value="NAD(P)-BINDING DOMAIN-CONTAINING PROTEIN-RELATED"/>
    <property type="match status" value="1"/>
</dbReference>
<feature type="compositionally biased region" description="Basic and acidic residues" evidence="1">
    <location>
        <begin position="328"/>
        <end position="337"/>
    </location>
</feature>
<organism evidence="3 4">
    <name type="scientific">Rhodococcoides yunnanense</name>
    <dbReference type="NCBI Taxonomy" id="278209"/>
    <lineage>
        <taxon>Bacteria</taxon>
        <taxon>Bacillati</taxon>
        <taxon>Actinomycetota</taxon>
        <taxon>Actinomycetes</taxon>
        <taxon>Mycobacteriales</taxon>
        <taxon>Nocardiaceae</taxon>
        <taxon>Rhodococcoides</taxon>
    </lineage>
</organism>
<reference evidence="3 4" key="1">
    <citation type="submission" date="2023-10" db="EMBL/GenBank/DDBJ databases">
        <title>Development of a sustainable strategy for remediation of hydrocarbon-contaminated territories based on the waste exchange concept.</title>
        <authorList>
            <person name="Krivoruchko A."/>
        </authorList>
    </citation>
    <scope>NUCLEOTIDE SEQUENCE [LARGE SCALE GENOMIC DNA]</scope>
    <source>
        <strain evidence="3 4">IEGM 1323</strain>
    </source>
</reference>
<comment type="caution">
    <text evidence="3">The sequence shown here is derived from an EMBL/GenBank/DDBJ whole genome shotgun (WGS) entry which is preliminary data.</text>
</comment>
<feature type="region of interest" description="Disordered" evidence="1">
    <location>
        <begin position="317"/>
        <end position="337"/>
    </location>
</feature>
<dbReference type="Gene3D" id="3.40.50.720">
    <property type="entry name" value="NAD(P)-binding Rossmann-like Domain"/>
    <property type="match status" value="1"/>
</dbReference>
<sequence length="337" mass="35507">MRTLVLGGTAFLGHAVATEAVRRGHEVVCAARGTSGAVPDGATLVKVDRDAPDGLAALAEQKFDAVVDVATMSYPWVANALHSLGAGAGHWTFISSINVYADAETPGQTEAAALHKPVMSGADADERIENPYLYAGIKVASETAVRETLGERALIVRSGLIVGPGDVSDRFGYWPARISRGGRVLVPATPDQPVQLIDVRDMAAWIVNAGEQGLSGTYNGVGPTRKLGDVLAEIVRIVGPPGTQLVSAPTDRLTAAGVNEWRGEQSLPVWVPAEDYGFLAHDHSKAAGAGLTYRPFEKTVTDVLDYERELGLARPRQAGLTPAEEGAVLEKLEGNQS</sequence>
<dbReference type="Proteomes" id="UP001185755">
    <property type="component" value="Unassembled WGS sequence"/>
</dbReference>
<proteinExistence type="predicted"/>
<dbReference type="EMBL" id="JAWLJX010000009">
    <property type="protein sequence ID" value="MDV6263913.1"/>
    <property type="molecule type" value="Genomic_DNA"/>
</dbReference>
<dbReference type="SUPFAM" id="SSF51735">
    <property type="entry name" value="NAD(P)-binding Rossmann-fold domains"/>
    <property type="match status" value="1"/>
</dbReference>
<evidence type="ECO:0000256" key="1">
    <source>
        <dbReference type="SAM" id="MobiDB-lite"/>
    </source>
</evidence>
<dbReference type="RefSeq" id="WP_317566031.1">
    <property type="nucleotide sequence ID" value="NZ_JAWLJX010000009.1"/>
</dbReference>
<dbReference type="PANTHER" id="PTHR48079">
    <property type="entry name" value="PROTEIN YEEZ"/>
    <property type="match status" value="1"/>
</dbReference>
<name>A0ABU4BIA2_9NOCA</name>
<accession>A0ABU4BIA2</accession>
<dbReference type="InterPro" id="IPR036291">
    <property type="entry name" value="NAD(P)-bd_dom_sf"/>
</dbReference>